<dbReference type="EMBL" id="BSXW01000628">
    <property type="protein sequence ID" value="GMF26794.1"/>
    <property type="molecule type" value="Genomic_DNA"/>
</dbReference>
<reference evidence="2" key="1">
    <citation type="submission" date="2023-04" db="EMBL/GenBank/DDBJ databases">
        <title>Phytophthora lilii NBRC 32176.</title>
        <authorList>
            <person name="Ichikawa N."/>
            <person name="Sato H."/>
            <person name="Tonouchi N."/>
        </authorList>
    </citation>
    <scope>NUCLEOTIDE SEQUENCE</scope>
    <source>
        <strain evidence="2">NBRC 32176</strain>
    </source>
</reference>
<feature type="region of interest" description="Disordered" evidence="1">
    <location>
        <begin position="1"/>
        <end position="38"/>
    </location>
</feature>
<evidence type="ECO:0000313" key="3">
    <source>
        <dbReference type="Proteomes" id="UP001165083"/>
    </source>
</evidence>
<dbReference type="Proteomes" id="UP001165083">
    <property type="component" value="Unassembled WGS sequence"/>
</dbReference>
<protein>
    <submittedName>
        <fullName evidence="2">Unnamed protein product</fullName>
    </submittedName>
</protein>
<sequence length="93" mass="10000">MDIPSSEHQALEPEACPSGLGSIFPQAPRSDDDVGSSKTTRITNAVRLGAMLAIHDKPPTDSSRMGSLCEDFGVYTCRAVQVTRKRQATAPRI</sequence>
<accession>A0A9W6U7F5</accession>
<organism evidence="2 3">
    <name type="scientific">Phytophthora lilii</name>
    <dbReference type="NCBI Taxonomy" id="2077276"/>
    <lineage>
        <taxon>Eukaryota</taxon>
        <taxon>Sar</taxon>
        <taxon>Stramenopiles</taxon>
        <taxon>Oomycota</taxon>
        <taxon>Peronosporomycetes</taxon>
        <taxon>Peronosporales</taxon>
        <taxon>Peronosporaceae</taxon>
        <taxon>Phytophthora</taxon>
    </lineage>
</organism>
<proteinExistence type="predicted"/>
<dbReference type="AlphaFoldDB" id="A0A9W6U7F5"/>
<gene>
    <name evidence="2" type="ORF">Plil01_001116700</name>
</gene>
<name>A0A9W6U7F5_9STRA</name>
<evidence type="ECO:0000313" key="2">
    <source>
        <dbReference type="EMBL" id="GMF26794.1"/>
    </source>
</evidence>
<keyword evidence="3" id="KW-1185">Reference proteome</keyword>
<comment type="caution">
    <text evidence="2">The sequence shown here is derived from an EMBL/GenBank/DDBJ whole genome shotgun (WGS) entry which is preliminary data.</text>
</comment>
<evidence type="ECO:0000256" key="1">
    <source>
        <dbReference type="SAM" id="MobiDB-lite"/>
    </source>
</evidence>